<proteinExistence type="predicted"/>
<dbReference type="EMBL" id="CAJOBA010035164">
    <property type="protein sequence ID" value="CAF3999572.1"/>
    <property type="molecule type" value="Genomic_DNA"/>
</dbReference>
<feature type="coiled-coil region" evidence="1">
    <location>
        <begin position="57"/>
        <end position="84"/>
    </location>
</feature>
<dbReference type="Proteomes" id="UP000682733">
    <property type="component" value="Unassembled WGS sequence"/>
</dbReference>
<accession>A0A8S2NG91</accession>
<evidence type="ECO:0000256" key="1">
    <source>
        <dbReference type="SAM" id="Coils"/>
    </source>
</evidence>
<evidence type="ECO:0000313" key="4">
    <source>
        <dbReference type="Proteomes" id="UP000682733"/>
    </source>
</evidence>
<reference evidence="3" key="1">
    <citation type="submission" date="2021-02" db="EMBL/GenBank/DDBJ databases">
        <authorList>
            <person name="Nowell W R."/>
        </authorList>
    </citation>
    <scope>NUCLEOTIDE SEQUENCE</scope>
</reference>
<protein>
    <submittedName>
        <fullName evidence="3">Uncharacterized protein</fullName>
    </submittedName>
</protein>
<dbReference type="Proteomes" id="UP000677228">
    <property type="component" value="Unassembled WGS sequence"/>
</dbReference>
<comment type="caution">
    <text evidence="3">The sequence shown here is derived from an EMBL/GenBank/DDBJ whole genome shotgun (WGS) entry which is preliminary data.</text>
</comment>
<gene>
    <name evidence="2" type="ORF">OVA965_LOCUS23418</name>
    <name evidence="3" type="ORF">TMI583_LOCUS24138</name>
</gene>
<organism evidence="3 4">
    <name type="scientific">Didymodactylos carnosus</name>
    <dbReference type="NCBI Taxonomy" id="1234261"/>
    <lineage>
        <taxon>Eukaryota</taxon>
        <taxon>Metazoa</taxon>
        <taxon>Spiralia</taxon>
        <taxon>Gnathifera</taxon>
        <taxon>Rotifera</taxon>
        <taxon>Eurotatoria</taxon>
        <taxon>Bdelloidea</taxon>
        <taxon>Philodinida</taxon>
        <taxon>Philodinidae</taxon>
        <taxon>Didymodactylos</taxon>
    </lineage>
</organism>
<evidence type="ECO:0000313" key="2">
    <source>
        <dbReference type="EMBL" id="CAF1188489.1"/>
    </source>
</evidence>
<evidence type="ECO:0000313" key="3">
    <source>
        <dbReference type="EMBL" id="CAF3999572.1"/>
    </source>
</evidence>
<name>A0A8S2NG91_9BILA</name>
<dbReference type="AlphaFoldDB" id="A0A8S2NG91"/>
<dbReference type="EMBL" id="CAJNOK010013633">
    <property type="protein sequence ID" value="CAF1188489.1"/>
    <property type="molecule type" value="Genomic_DNA"/>
</dbReference>
<keyword evidence="1" id="KW-0175">Coiled coil</keyword>
<sequence length="167" mass="19392">MRPLAFDLKTELTDILQNNTEVRQQLTGILSVNSTTVTSDLNSNMGKILDLLEPVMLKRLDQRLKEMANQIVEMENRLDAMERYNISYNIRLLNVSDYPEEDPVQVTVDIANEHGFQLDYSEIETAYRVPVANSKSNTNRAPVLIARLYSRSCRYDFLTYKQMFKTF</sequence>